<evidence type="ECO:0000256" key="2">
    <source>
        <dbReference type="ARBA" id="ARBA00004050"/>
    </source>
</evidence>
<dbReference type="NCBIfam" id="TIGR02970">
    <property type="entry name" value="succ_dehyd_cytB"/>
    <property type="match status" value="1"/>
</dbReference>
<proteinExistence type="inferred from homology"/>
<evidence type="ECO:0000256" key="8">
    <source>
        <dbReference type="ARBA" id="ARBA00022723"/>
    </source>
</evidence>
<dbReference type="InterPro" id="IPR034804">
    <property type="entry name" value="SQR/QFR_C/D"/>
</dbReference>
<dbReference type="Proteomes" id="UP000587415">
    <property type="component" value="Unassembled WGS sequence"/>
</dbReference>
<keyword evidence="8" id="KW-0479">Metal-binding</keyword>
<keyword evidence="6" id="KW-0349">Heme</keyword>
<evidence type="ECO:0000313" key="16">
    <source>
        <dbReference type="Proteomes" id="UP000587415"/>
    </source>
</evidence>
<dbReference type="RefSeq" id="WP_168045518.1">
    <property type="nucleotide sequence ID" value="NZ_JAATJM010000001.1"/>
</dbReference>
<comment type="caution">
    <text evidence="15">The sequence shown here is derived from an EMBL/GenBank/DDBJ whole genome shotgun (WGS) entry which is preliminary data.</text>
</comment>
<evidence type="ECO:0000256" key="5">
    <source>
        <dbReference type="ARBA" id="ARBA00020076"/>
    </source>
</evidence>
<feature type="transmembrane region" description="Helical" evidence="14">
    <location>
        <begin position="127"/>
        <end position="151"/>
    </location>
</feature>
<evidence type="ECO:0000256" key="7">
    <source>
        <dbReference type="ARBA" id="ARBA00022692"/>
    </source>
</evidence>
<dbReference type="EMBL" id="JAATJM010000001">
    <property type="protein sequence ID" value="NJC40656.1"/>
    <property type="molecule type" value="Genomic_DNA"/>
</dbReference>
<dbReference type="InterPro" id="IPR000701">
    <property type="entry name" value="SuccDH_FuR_B_TM-su"/>
</dbReference>
<evidence type="ECO:0000256" key="1">
    <source>
        <dbReference type="ARBA" id="ARBA00001971"/>
    </source>
</evidence>
<dbReference type="PANTHER" id="PTHR10978">
    <property type="entry name" value="SUCCINATE DEHYDROGENASE CYTOCHROME B560 SUBUNIT"/>
    <property type="match status" value="1"/>
</dbReference>
<comment type="subcellular location">
    <subcellularLocation>
        <location evidence="3">Membrane</location>
        <topology evidence="3">Multi-pass membrane protein</topology>
    </subcellularLocation>
</comment>
<comment type="similarity">
    <text evidence="4">Belongs to the cytochrome b560 family.</text>
</comment>
<keyword evidence="7 14" id="KW-0812">Transmembrane</keyword>
<keyword evidence="11 14" id="KW-0472">Membrane</keyword>
<evidence type="ECO:0000256" key="13">
    <source>
        <dbReference type="SAM" id="MobiDB-lite"/>
    </source>
</evidence>
<organism evidence="15 16">
    <name type="scientific">Brevundimonas alba</name>
    <dbReference type="NCBI Taxonomy" id="74314"/>
    <lineage>
        <taxon>Bacteria</taxon>
        <taxon>Pseudomonadati</taxon>
        <taxon>Pseudomonadota</taxon>
        <taxon>Alphaproteobacteria</taxon>
        <taxon>Caulobacterales</taxon>
        <taxon>Caulobacteraceae</taxon>
        <taxon>Brevundimonas</taxon>
    </lineage>
</organism>
<comment type="subunit">
    <text evidence="12">Part of an enzyme complex containing four subunits: a flavoprotein, an iron-sulfur protein, plus two membrane-anchoring proteins, SdhC and SdhD. The complex can form homotrimers.</text>
</comment>
<keyword evidence="9 14" id="KW-1133">Transmembrane helix</keyword>
<accession>A0A7X6BNN5</accession>
<keyword evidence="16" id="KW-1185">Reference proteome</keyword>
<dbReference type="PANTHER" id="PTHR10978:SF5">
    <property type="entry name" value="SUCCINATE DEHYDROGENASE CYTOCHROME B560 SUBUNIT, MITOCHONDRIAL"/>
    <property type="match status" value="1"/>
</dbReference>
<dbReference type="GO" id="GO:0046872">
    <property type="term" value="F:metal ion binding"/>
    <property type="evidence" value="ECO:0007669"/>
    <property type="project" value="UniProtKB-KW"/>
</dbReference>
<dbReference type="InterPro" id="IPR018495">
    <property type="entry name" value="Succ_DH_cyt_bsu_CS"/>
</dbReference>
<protein>
    <recommendedName>
        <fullName evidence="5">Succinate dehydrogenase cytochrome b556 subunit</fullName>
    </recommendedName>
</protein>
<feature type="transmembrane region" description="Helical" evidence="14">
    <location>
        <begin position="87"/>
        <end position="107"/>
    </location>
</feature>
<dbReference type="AlphaFoldDB" id="A0A7X6BNN5"/>
<dbReference type="InterPro" id="IPR014314">
    <property type="entry name" value="Succ_DH_cytb556"/>
</dbReference>
<feature type="region of interest" description="Disordered" evidence="13">
    <location>
        <begin position="1"/>
        <end position="29"/>
    </location>
</feature>
<dbReference type="GO" id="GO:0009055">
    <property type="term" value="F:electron transfer activity"/>
    <property type="evidence" value="ECO:0007669"/>
    <property type="project" value="InterPro"/>
</dbReference>
<evidence type="ECO:0000256" key="12">
    <source>
        <dbReference type="ARBA" id="ARBA00025912"/>
    </source>
</evidence>
<sequence>MSTSPLPGDASNDPTDDQSGRFVRQPNGRVRPLSPHLQVWRFHLTMLGSILNRIAAGALSVGALFVVGWLAAAAFGRGAYETYASIMGSPVGLLIWFGLSLAGAYHLTAGVRHMIWDAGSGLTPKSATSLTIVSMVAAVVIVVAFWAILFMTGKVVL</sequence>
<comment type="function">
    <text evidence="2">Membrane-anchoring subunit of succinate dehydrogenase (SDH).</text>
</comment>
<dbReference type="CDD" id="cd03499">
    <property type="entry name" value="SQR_TypeC_SdhC"/>
    <property type="match status" value="1"/>
</dbReference>
<gene>
    <name evidence="15" type="ORF">GGQ87_000914</name>
</gene>
<dbReference type="Pfam" id="PF01127">
    <property type="entry name" value="Sdh_cyt"/>
    <property type="match status" value="1"/>
</dbReference>
<reference evidence="15 16" key="1">
    <citation type="submission" date="2020-03" db="EMBL/GenBank/DDBJ databases">
        <title>Genomic Encyclopedia of Type Strains, Phase IV (KMG-IV): sequencing the most valuable type-strain genomes for metagenomic binning, comparative biology and taxonomic classification.</title>
        <authorList>
            <person name="Goeker M."/>
        </authorList>
    </citation>
    <scope>NUCLEOTIDE SEQUENCE [LARGE SCALE GENOMIC DNA]</scope>
    <source>
        <strain evidence="15 16">DSM 4736</strain>
    </source>
</reference>
<name>A0A7X6BNN5_9CAUL</name>
<evidence type="ECO:0000256" key="6">
    <source>
        <dbReference type="ARBA" id="ARBA00022617"/>
    </source>
</evidence>
<evidence type="ECO:0000256" key="14">
    <source>
        <dbReference type="SAM" id="Phobius"/>
    </source>
</evidence>
<dbReference type="GO" id="GO:0006099">
    <property type="term" value="P:tricarboxylic acid cycle"/>
    <property type="evidence" value="ECO:0007669"/>
    <property type="project" value="InterPro"/>
</dbReference>
<comment type="cofactor">
    <cofactor evidence="1">
        <name>heme</name>
        <dbReference type="ChEBI" id="CHEBI:30413"/>
    </cofactor>
</comment>
<evidence type="ECO:0000256" key="11">
    <source>
        <dbReference type="ARBA" id="ARBA00023136"/>
    </source>
</evidence>
<dbReference type="SUPFAM" id="SSF81343">
    <property type="entry name" value="Fumarate reductase respiratory complex transmembrane subunits"/>
    <property type="match status" value="1"/>
</dbReference>
<evidence type="ECO:0000256" key="3">
    <source>
        <dbReference type="ARBA" id="ARBA00004141"/>
    </source>
</evidence>
<dbReference type="PROSITE" id="PS01001">
    <property type="entry name" value="SDH_CYT_2"/>
    <property type="match status" value="1"/>
</dbReference>
<keyword evidence="10" id="KW-0408">Iron</keyword>
<dbReference type="GO" id="GO:0016020">
    <property type="term" value="C:membrane"/>
    <property type="evidence" value="ECO:0007669"/>
    <property type="project" value="UniProtKB-SubCell"/>
</dbReference>
<evidence type="ECO:0000313" key="15">
    <source>
        <dbReference type="EMBL" id="NJC40656.1"/>
    </source>
</evidence>
<feature type="transmembrane region" description="Helical" evidence="14">
    <location>
        <begin position="54"/>
        <end position="75"/>
    </location>
</feature>
<evidence type="ECO:0000256" key="10">
    <source>
        <dbReference type="ARBA" id="ARBA00023004"/>
    </source>
</evidence>
<dbReference type="Gene3D" id="1.20.1300.10">
    <property type="entry name" value="Fumarate reductase/succinate dehydrogenase, transmembrane subunit"/>
    <property type="match status" value="1"/>
</dbReference>
<evidence type="ECO:0000256" key="4">
    <source>
        <dbReference type="ARBA" id="ARBA00007244"/>
    </source>
</evidence>
<evidence type="ECO:0000256" key="9">
    <source>
        <dbReference type="ARBA" id="ARBA00022989"/>
    </source>
</evidence>